<evidence type="ECO:0000256" key="4">
    <source>
        <dbReference type="ARBA" id="ARBA00022475"/>
    </source>
</evidence>
<dbReference type="EMBL" id="BAAADG010000002">
    <property type="protein sequence ID" value="GAA0216727.1"/>
    <property type="molecule type" value="Genomic_DNA"/>
</dbReference>
<keyword evidence="7 9" id="KW-1133">Transmembrane helix</keyword>
<dbReference type="CDD" id="cd06261">
    <property type="entry name" value="TM_PBP2"/>
    <property type="match status" value="1"/>
</dbReference>
<sequence>MVYDPFKEASSDKTLSAPPSSTDYLKDSVFRSFAYFCALSIVLLVAYIVFELGSQALPAIKTHGLGFITGTTWDTNQGVFGVLPEIWGTLYSSLLALLLGGLLGVSIAIFLTQGFVYAKFEMIFRTVIELLAAIPSVVYGLWGIYVLIPLIRPGAEWLHDTLGWFPLFGTELSGPGLAPAALVLAIMILPTVAAISADAFRRIPYKVKEAAYGMGATKWEVILKVMLPTASSGILAGLVLGFGRALGETMALAMLIGNVNNIDVSLFAPANTLASLLASTFPEAGEIEIQALMYAALVLLVITFMVNVVGLAVQQYTMRKFEGKK</sequence>
<reference evidence="13 14" key="1">
    <citation type="journal article" date="2019" name="Int. J. Syst. Evol. Microbiol.">
        <title>The Global Catalogue of Microorganisms (GCM) 10K type strain sequencing project: providing services to taxonomists for standard genome sequencing and annotation.</title>
        <authorList>
            <consortium name="The Broad Institute Genomics Platform"/>
            <consortium name="The Broad Institute Genome Sequencing Center for Infectious Disease"/>
            <person name="Wu L."/>
            <person name="Ma J."/>
        </authorList>
    </citation>
    <scope>NUCLEOTIDE SEQUENCE [LARGE SCALE GENOMIC DNA]</scope>
    <source>
        <strain evidence="13 14">JCM 6886</strain>
    </source>
</reference>
<feature type="domain" description="ABC transmembrane type-1" evidence="12">
    <location>
        <begin position="86"/>
        <end position="310"/>
    </location>
</feature>
<evidence type="ECO:0000259" key="12">
    <source>
        <dbReference type="PROSITE" id="PS50928"/>
    </source>
</evidence>
<evidence type="ECO:0000313" key="13">
    <source>
        <dbReference type="EMBL" id="GAA0216727.1"/>
    </source>
</evidence>
<dbReference type="InterPro" id="IPR051124">
    <property type="entry name" value="Phosphate_Transport_Permease"/>
</dbReference>
<feature type="compositionally biased region" description="Basic and acidic residues" evidence="11">
    <location>
        <begin position="1"/>
        <end position="11"/>
    </location>
</feature>
<feature type="transmembrane region" description="Helical" evidence="9">
    <location>
        <begin position="177"/>
        <end position="200"/>
    </location>
</feature>
<feature type="transmembrane region" description="Helical" evidence="9">
    <location>
        <begin position="130"/>
        <end position="151"/>
    </location>
</feature>
<feature type="transmembrane region" description="Helical" evidence="9">
    <location>
        <begin position="221"/>
        <end position="242"/>
    </location>
</feature>
<dbReference type="Gene3D" id="1.10.3720.10">
    <property type="entry name" value="MetI-like"/>
    <property type="match status" value="1"/>
</dbReference>
<proteinExistence type="inferred from homology"/>
<evidence type="ECO:0000313" key="14">
    <source>
        <dbReference type="Proteomes" id="UP001501476"/>
    </source>
</evidence>
<name>A0ABN0TAG2_9GAMM</name>
<evidence type="ECO:0000256" key="5">
    <source>
        <dbReference type="ARBA" id="ARBA00022592"/>
    </source>
</evidence>
<keyword evidence="10" id="KW-0997">Cell inner membrane</keyword>
<feature type="transmembrane region" description="Helical" evidence="9">
    <location>
        <begin position="33"/>
        <end position="50"/>
    </location>
</feature>
<feature type="region of interest" description="Disordered" evidence="11">
    <location>
        <begin position="1"/>
        <end position="20"/>
    </location>
</feature>
<evidence type="ECO:0000256" key="3">
    <source>
        <dbReference type="ARBA" id="ARBA00022448"/>
    </source>
</evidence>
<feature type="transmembrane region" description="Helical" evidence="9">
    <location>
        <begin position="94"/>
        <end position="118"/>
    </location>
</feature>
<dbReference type="InterPro" id="IPR000515">
    <property type="entry name" value="MetI-like"/>
</dbReference>
<comment type="subcellular location">
    <subcellularLocation>
        <location evidence="10">Cell inner membrane</location>
        <topology evidence="10">Multi-pass membrane protein</topology>
    </subcellularLocation>
    <subcellularLocation>
        <location evidence="1 9">Cell membrane</location>
        <topology evidence="1 9">Multi-pass membrane protein</topology>
    </subcellularLocation>
</comment>
<accession>A0ABN0TAG2</accession>
<dbReference type="InterPro" id="IPR011864">
    <property type="entry name" value="Phosphate_PstC"/>
</dbReference>
<protein>
    <recommendedName>
        <fullName evidence="10">Phosphate transport system permease protein</fullName>
    </recommendedName>
</protein>
<keyword evidence="8 9" id="KW-0472">Membrane</keyword>
<keyword evidence="6 9" id="KW-0812">Transmembrane</keyword>
<gene>
    <name evidence="13" type="primary">pstC</name>
    <name evidence="13" type="ORF">GCM10008964_05390</name>
</gene>
<comment type="function">
    <text evidence="10">Part of the binding-protein-dependent transport system for phosphate; probably responsible for the translocation of the substrate across the membrane.</text>
</comment>
<keyword evidence="14" id="KW-1185">Reference proteome</keyword>
<evidence type="ECO:0000256" key="8">
    <source>
        <dbReference type="ARBA" id="ARBA00023136"/>
    </source>
</evidence>
<feature type="transmembrane region" description="Helical" evidence="9">
    <location>
        <begin position="291"/>
        <end position="313"/>
    </location>
</feature>
<dbReference type="RefSeq" id="WP_286303669.1">
    <property type="nucleotide sequence ID" value="NZ_AP027741.1"/>
</dbReference>
<evidence type="ECO:0000256" key="11">
    <source>
        <dbReference type="SAM" id="MobiDB-lite"/>
    </source>
</evidence>
<keyword evidence="5 10" id="KW-0592">Phosphate transport</keyword>
<dbReference type="PANTHER" id="PTHR30425:SF1">
    <property type="entry name" value="PHOSPHATE TRANSPORT SYSTEM PERMEASE PROTEIN PSTC"/>
    <property type="match status" value="1"/>
</dbReference>
<comment type="similarity">
    <text evidence="2 10">Belongs to the binding-protein-dependent transport system permease family. CysTW subfamily.</text>
</comment>
<dbReference type="NCBIfam" id="TIGR02138">
    <property type="entry name" value="phosphate_pstC"/>
    <property type="match status" value="1"/>
</dbReference>
<organism evidence="13 14">
    <name type="scientific">Methylophaga marina</name>
    <dbReference type="NCBI Taxonomy" id="45495"/>
    <lineage>
        <taxon>Bacteria</taxon>
        <taxon>Pseudomonadati</taxon>
        <taxon>Pseudomonadota</taxon>
        <taxon>Gammaproteobacteria</taxon>
        <taxon>Thiotrichales</taxon>
        <taxon>Piscirickettsiaceae</taxon>
        <taxon>Methylophaga</taxon>
    </lineage>
</organism>
<evidence type="ECO:0000256" key="10">
    <source>
        <dbReference type="RuleBase" id="RU363054"/>
    </source>
</evidence>
<dbReference type="InterPro" id="IPR035906">
    <property type="entry name" value="MetI-like_sf"/>
</dbReference>
<evidence type="ECO:0000256" key="1">
    <source>
        <dbReference type="ARBA" id="ARBA00004651"/>
    </source>
</evidence>
<dbReference type="SUPFAM" id="SSF161098">
    <property type="entry name" value="MetI-like"/>
    <property type="match status" value="1"/>
</dbReference>
<evidence type="ECO:0000256" key="2">
    <source>
        <dbReference type="ARBA" id="ARBA00007069"/>
    </source>
</evidence>
<evidence type="ECO:0000256" key="7">
    <source>
        <dbReference type="ARBA" id="ARBA00022989"/>
    </source>
</evidence>
<comment type="caution">
    <text evidence="13">The sequence shown here is derived from an EMBL/GenBank/DDBJ whole genome shotgun (WGS) entry which is preliminary data.</text>
</comment>
<dbReference type="PANTHER" id="PTHR30425">
    <property type="entry name" value="PHOSPHATE TRANSPORT SYSTEM PERMEASE PROTEIN PST"/>
    <property type="match status" value="1"/>
</dbReference>
<evidence type="ECO:0000256" key="6">
    <source>
        <dbReference type="ARBA" id="ARBA00022692"/>
    </source>
</evidence>
<dbReference type="Pfam" id="PF00528">
    <property type="entry name" value="BPD_transp_1"/>
    <property type="match status" value="1"/>
</dbReference>
<keyword evidence="3 9" id="KW-0813">Transport</keyword>
<evidence type="ECO:0000256" key="9">
    <source>
        <dbReference type="RuleBase" id="RU363032"/>
    </source>
</evidence>
<dbReference type="PROSITE" id="PS50928">
    <property type="entry name" value="ABC_TM1"/>
    <property type="match status" value="1"/>
</dbReference>
<keyword evidence="4" id="KW-1003">Cell membrane</keyword>
<dbReference type="Proteomes" id="UP001501476">
    <property type="component" value="Unassembled WGS sequence"/>
</dbReference>